<keyword evidence="3" id="KW-1185">Reference proteome</keyword>
<dbReference type="Proteomes" id="UP000053989">
    <property type="component" value="Unassembled WGS sequence"/>
</dbReference>
<organism evidence="2 3">
    <name type="scientific">Scleroderma citrinum Foug A</name>
    <dbReference type="NCBI Taxonomy" id="1036808"/>
    <lineage>
        <taxon>Eukaryota</taxon>
        <taxon>Fungi</taxon>
        <taxon>Dikarya</taxon>
        <taxon>Basidiomycota</taxon>
        <taxon>Agaricomycotina</taxon>
        <taxon>Agaricomycetes</taxon>
        <taxon>Agaricomycetidae</taxon>
        <taxon>Boletales</taxon>
        <taxon>Sclerodermatineae</taxon>
        <taxon>Sclerodermataceae</taxon>
        <taxon>Scleroderma</taxon>
    </lineage>
</organism>
<dbReference type="Gene3D" id="3.40.250.10">
    <property type="entry name" value="Rhodanese-like domain"/>
    <property type="match status" value="1"/>
</dbReference>
<dbReference type="InParanoid" id="A0A0C3DCU3"/>
<dbReference type="FunCoup" id="A0A0C3DCU3">
    <property type="interactions" value="377"/>
</dbReference>
<protein>
    <recommendedName>
        <fullName evidence="1">Rhodanese domain-containing protein</fullName>
    </recommendedName>
</protein>
<name>A0A0C3DCU3_9AGAM</name>
<dbReference type="GO" id="GO:0005739">
    <property type="term" value="C:mitochondrion"/>
    <property type="evidence" value="ECO:0007669"/>
    <property type="project" value="TreeGrafter"/>
</dbReference>
<dbReference type="InterPro" id="IPR001763">
    <property type="entry name" value="Rhodanese-like_dom"/>
</dbReference>
<reference evidence="2 3" key="1">
    <citation type="submission" date="2014-04" db="EMBL/GenBank/DDBJ databases">
        <authorList>
            <consortium name="DOE Joint Genome Institute"/>
            <person name="Kuo A."/>
            <person name="Kohler A."/>
            <person name="Nagy L.G."/>
            <person name="Floudas D."/>
            <person name="Copeland A."/>
            <person name="Barry K.W."/>
            <person name="Cichocki N."/>
            <person name="Veneault-Fourrey C."/>
            <person name="LaButti K."/>
            <person name="Lindquist E.A."/>
            <person name="Lipzen A."/>
            <person name="Lundell T."/>
            <person name="Morin E."/>
            <person name="Murat C."/>
            <person name="Sun H."/>
            <person name="Tunlid A."/>
            <person name="Henrissat B."/>
            <person name="Grigoriev I.V."/>
            <person name="Hibbett D.S."/>
            <person name="Martin F."/>
            <person name="Nordberg H.P."/>
            <person name="Cantor M.N."/>
            <person name="Hua S.X."/>
        </authorList>
    </citation>
    <scope>NUCLEOTIDE SEQUENCE [LARGE SCALE GENOMIC DNA]</scope>
    <source>
        <strain evidence="2 3">Foug A</strain>
    </source>
</reference>
<sequence length="176" mass="20044">MLRTALASVARTPARSTHVTRQVFRHSYPVFVRYESTTPDREALKAARKANDELQRDWRSPILTYEQVKPKTLHPSSDAYLIDVREPNEVIQGSIPSAVNLPLSVLATSLGLNPQDFRAQHGFDKPQKSQEVVFYCRSGKRSASACDIARRNGYENILNYEGSWLDWVSREARQKP</sequence>
<dbReference type="OrthoDB" id="566238at2759"/>
<dbReference type="SUPFAM" id="SSF52821">
    <property type="entry name" value="Rhodanese/Cell cycle control phosphatase"/>
    <property type="match status" value="1"/>
</dbReference>
<proteinExistence type="predicted"/>
<dbReference type="STRING" id="1036808.A0A0C3DCU3"/>
<reference evidence="3" key="2">
    <citation type="submission" date="2015-01" db="EMBL/GenBank/DDBJ databases">
        <title>Evolutionary Origins and Diversification of the Mycorrhizal Mutualists.</title>
        <authorList>
            <consortium name="DOE Joint Genome Institute"/>
            <consortium name="Mycorrhizal Genomics Consortium"/>
            <person name="Kohler A."/>
            <person name="Kuo A."/>
            <person name="Nagy L.G."/>
            <person name="Floudas D."/>
            <person name="Copeland A."/>
            <person name="Barry K.W."/>
            <person name="Cichocki N."/>
            <person name="Veneault-Fourrey C."/>
            <person name="LaButti K."/>
            <person name="Lindquist E.A."/>
            <person name="Lipzen A."/>
            <person name="Lundell T."/>
            <person name="Morin E."/>
            <person name="Murat C."/>
            <person name="Riley R."/>
            <person name="Ohm R."/>
            <person name="Sun H."/>
            <person name="Tunlid A."/>
            <person name="Henrissat B."/>
            <person name="Grigoriev I.V."/>
            <person name="Hibbett D.S."/>
            <person name="Martin F."/>
        </authorList>
    </citation>
    <scope>NUCLEOTIDE SEQUENCE [LARGE SCALE GENOMIC DNA]</scope>
    <source>
        <strain evidence="3">Foug A</strain>
    </source>
</reference>
<dbReference type="SMART" id="SM00450">
    <property type="entry name" value="RHOD"/>
    <property type="match status" value="1"/>
</dbReference>
<gene>
    <name evidence="2" type="ORF">SCLCIDRAFT_137256</name>
</gene>
<dbReference type="AlphaFoldDB" id="A0A0C3DCU3"/>
<feature type="domain" description="Rhodanese" evidence="1">
    <location>
        <begin position="75"/>
        <end position="176"/>
    </location>
</feature>
<evidence type="ECO:0000313" key="3">
    <source>
        <dbReference type="Proteomes" id="UP000053989"/>
    </source>
</evidence>
<dbReference type="PROSITE" id="PS50206">
    <property type="entry name" value="RHODANESE_3"/>
    <property type="match status" value="1"/>
</dbReference>
<dbReference type="Pfam" id="PF00581">
    <property type="entry name" value="Rhodanese"/>
    <property type="match status" value="1"/>
</dbReference>
<dbReference type="PANTHER" id="PTHR44086:SF10">
    <property type="entry name" value="THIOSULFATE SULFURTRANSFERASE_RHODANESE-LIKE DOMAIN-CONTAINING PROTEIN 3"/>
    <property type="match status" value="1"/>
</dbReference>
<dbReference type="PANTHER" id="PTHR44086">
    <property type="entry name" value="THIOSULFATE SULFURTRANSFERASE RDL2, MITOCHONDRIAL-RELATED"/>
    <property type="match status" value="1"/>
</dbReference>
<dbReference type="HOGENOM" id="CLU_089574_0_0_1"/>
<dbReference type="InterPro" id="IPR036873">
    <property type="entry name" value="Rhodanese-like_dom_sf"/>
</dbReference>
<dbReference type="CDD" id="cd01519">
    <property type="entry name" value="RHOD_HSP67B2"/>
    <property type="match status" value="1"/>
</dbReference>
<dbReference type="GO" id="GO:0004792">
    <property type="term" value="F:thiosulfate-cyanide sulfurtransferase activity"/>
    <property type="evidence" value="ECO:0007669"/>
    <property type="project" value="TreeGrafter"/>
</dbReference>
<accession>A0A0C3DCU3</accession>
<dbReference type="EMBL" id="KN822159">
    <property type="protein sequence ID" value="KIM54209.1"/>
    <property type="molecule type" value="Genomic_DNA"/>
</dbReference>
<evidence type="ECO:0000259" key="1">
    <source>
        <dbReference type="PROSITE" id="PS50206"/>
    </source>
</evidence>
<evidence type="ECO:0000313" key="2">
    <source>
        <dbReference type="EMBL" id="KIM54209.1"/>
    </source>
</evidence>